<feature type="domain" description="Mitochondrial transcription rescue factor 1 C-terminal" evidence="3">
    <location>
        <begin position="180"/>
        <end position="282"/>
    </location>
</feature>
<keyword evidence="5" id="KW-1185">Reference proteome</keyword>
<reference evidence="4" key="1">
    <citation type="thesis" date="2020" institute="ProQuest LLC" country="789 East Eisenhower Parkway, Ann Arbor, MI, USA">
        <title>Comparative Genomics and Chromosome Evolution.</title>
        <authorList>
            <person name="Mudd A.B."/>
        </authorList>
    </citation>
    <scope>NUCLEOTIDE SEQUENCE</scope>
    <source>
        <strain evidence="4">237g6f4</strain>
        <tissue evidence="4">Blood</tissue>
    </source>
</reference>
<dbReference type="SUPFAM" id="SSF55174">
    <property type="entry name" value="Alpha-L RNA-binding motif"/>
    <property type="match status" value="1"/>
</dbReference>
<dbReference type="Gene3D" id="3.10.290.10">
    <property type="entry name" value="RNA-binding S4 domain"/>
    <property type="match status" value="1"/>
</dbReference>
<feature type="region of interest" description="Disordered" evidence="2">
    <location>
        <begin position="138"/>
        <end position="179"/>
    </location>
</feature>
<protein>
    <recommendedName>
        <fullName evidence="3">Mitochondrial transcription rescue factor 1 C-terminal domain-containing protein</fullName>
    </recommendedName>
</protein>
<evidence type="ECO:0000256" key="2">
    <source>
        <dbReference type="SAM" id="MobiDB-lite"/>
    </source>
</evidence>
<accession>A0AAV7CBJ2</accession>
<dbReference type="GO" id="GO:1903108">
    <property type="term" value="P:regulation of mitochondrial transcription"/>
    <property type="evidence" value="ECO:0007669"/>
    <property type="project" value="TreeGrafter"/>
</dbReference>
<organism evidence="4 5">
    <name type="scientific">Engystomops pustulosus</name>
    <name type="common">Tungara frog</name>
    <name type="synonym">Physalaemus pustulosus</name>
    <dbReference type="NCBI Taxonomy" id="76066"/>
    <lineage>
        <taxon>Eukaryota</taxon>
        <taxon>Metazoa</taxon>
        <taxon>Chordata</taxon>
        <taxon>Craniata</taxon>
        <taxon>Vertebrata</taxon>
        <taxon>Euteleostomi</taxon>
        <taxon>Amphibia</taxon>
        <taxon>Batrachia</taxon>
        <taxon>Anura</taxon>
        <taxon>Neobatrachia</taxon>
        <taxon>Hyloidea</taxon>
        <taxon>Leptodactylidae</taxon>
        <taxon>Leiuperinae</taxon>
        <taxon>Engystomops</taxon>
    </lineage>
</organism>
<dbReference type="PANTHER" id="PTHR13633">
    <property type="entry name" value="MITOCHONDRIAL TRANSCRIPTION RESCUE FACTOR 1"/>
    <property type="match status" value="1"/>
</dbReference>
<name>A0AAV7CBJ2_ENGPU</name>
<dbReference type="InterPro" id="IPR036986">
    <property type="entry name" value="S4_RNA-bd_sf"/>
</dbReference>
<evidence type="ECO:0000259" key="3">
    <source>
        <dbReference type="Pfam" id="PF25818"/>
    </source>
</evidence>
<dbReference type="PROSITE" id="PS50889">
    <property type="entry name" value="S4"/>
    <property type="match status" value="1"/>
</dbReference>
<dbReference type="CDD" id="cd00165">
    <property type="entry name" value="S4"/>
    <property type="match status" value="1"/>
</dbReference>
<sequence length="299" mass="34585">MQLKVVVRDQQNSKGAAQKINMYVPPLALRLLVPRLYQAWHQRTTVQERRRRVGYVMTGIRLSIRALRNLYFYSRICQRPGTYSFAQGFPYWTHCRHLSNCIDSRKPITGLLHSNSNGFLTTSPVKLFLYSVRHKGKKNQKHNKTNASQKDEEDEEGTELEVSDYEDEPVEDPTTPKDYKDIEKSVQSFRFDVVLTAGLDMSRNKIEEAFYDGKLRLNGEKLWKKSRAVKVGDILDLIVEENRDAGSVTVMRTILKDVLKDKTSTDKFKVLLRRWKKLTVSKVVEAPKTTSTHTTDSEK</sequence>
<dbReference type="AlphaFoldDB" id="A0AAV7CBJ2"/>
<evidence type="ECO:0000313" key="4">
    <source>
        <dbReference type="EMBL" id="KAG8582385.1"/>
    </source>
</evidence>
<dbReference type="GO" id="GO:0005739">
    <property type="term" value="C:mitochondrion"/>
    <property type="evidence" value="ECO:0007669"/>
    <property type="project" value="TreeGrafter"/>
</dbReference>
<evidence type="ECO:0000256" key="1">
    <source>
        <dbReference type="PROSITE-ProRule" id="PRU00182"/>
    </source>
</evidence>
<proteinExistence type="predicted"/>
<dbReference type="Proteomes" id="UP000824782">
    <property type="component" value="Unassembled WGS sequence"/>
</dbReference>
<keyword evidence="1" id="KW-0694">RNA-binding</keyword>
<comment type="caution">
    <text evidence="4">The sequence shown here is derived from an EMBL/GenBank/DDBJ whole genome shotgun (WGS) entry which is preliminary data.</text>
</comment>
<dbReference type="PANTHER" id="PTHR13633:SF3">
    <property type="entry name" value="MITOCHONDRIAL TRANSCRIPTION RESCUE FACTOR 1"/>
    <property type="match status" value="1"/>
</dbReference>
<dbReference type="EMBL" id="WNYA01000003">
    <property type="protein sequence ID" value="KAG8582385.1"/>
    <property type="molecule type" value="Genomic_DNA"/>
</dbReference>
<dbReference type="InterPro" id="IPR057896">
    <property type="entry name" value="MTRES1_C"/>
</dbReference>
<evidence type="ECO:0000313" key="5">
    <source>
        <dbReference type="Proteomes" id="UP000824782"/>
    </source>
</evidence>
<gene>
    <name evidence="4" type="ORF">GDO81_008031</name>
</gene>
<dbReference type="Pfam" id="PF25818">
    <property type="entry name" value="MTRES1_C"/>
    <property type="match status" value="1"/>
</dbReference>
<feature type="compositionally biased region" description="Acidic residues" evidence="2">
    <location>
        <begin position="151"/>
        <end position="171"/>
    </location>
</feature>
<dbReference type="GO" id="GO:0003723">
    <property type="term" value="F:RNA binding"/>
    <property type="evidence" value="ECO:0007669"/>
    <property type="project" value="UniProtKB-KW"/>
</dbReference>